<dbReference type="EMBL" id="BK032832">
    <property type="protein sequence ID" value="DAF63039.1"/>
    <property type="molecule type" value="Genomic_DNA"/>
</dbReference>
<organism evidence="3">
    <name type="scientific">Myoviridae sp. ct9dX1</name>
    <dbReference type="NCBI Taxonomy" id="2827665"/>
    <lineage>
        <taxon>Viruses</taxon>
        <taxon>Duplodnaviria</taxon>
        <taxon>Heunggongvirae</taxon>
        <taxon>Uroviricota</taxon>
        <taxon>Caudoviricetes</taxon>
    </lineage>
</organism>
<dbReference type="Gene3D" id="3.30.1450.10">
    <property type="match status" value="1"/>
</dbReference>
<protein>
    <submittedName>
        <fullName evidence="3">Beta-lactamase</fullName>
    </submittedName>
</protein>
<keyword evidence="2" id="KW-0175">Coiled coil</keyword>
<evidence type="ECO:0000256" key="1">
    <source>
        <dbReference type="ARBA" id="ARBA00022729"/>
    </source>
</evidence>
<evidence type="ECO:0000256" key="2">
    <source>
        <dbReference type="SAM" id="Coils"/>
    </source>
</evidence>
<evidence type="ECO:0000313" key="3">
    <source>
        <dbReference type="EMBL" id="DAF63039.1"/>
    </source>
</evidence>
<reference evidence="3" key="1">
    <citation type="journal article" date="2021" name="Proc. Natl. Acad. Sci. U.S.A.">
        <title>A Catalog of Tens of Thousands of Viruses from Human Metagenomes Reveals Hidden Associations with Chronic Diseases.</title>
        <authorList>
            <person name="Tisza M.J."/>
            <person name="Buck C.B."/>
        </authorList>
    </citation>
    <scope>NUCLEOTIDE SEQUENCE</scope>
    <source>
        <strain evidence="3">Ct9dX1</strain>
    </source>
</reference>
<dbReference type="InterPro" id="IPR037873">
    <property type="entry name" value="BamE-like"/>
</dbReference>
<keyword evidence="1" id="KW-0732">Signal</keyword>
<accession>A0A8S5TJ61</accession>
<name>A0A8S5TJ61_9CAUD</name>
<sequence>MSLVKHFKRNVFILITLLLTFLVVGCGGPSSKEEAQRIDKEYYQSTKKIYSDYEKTLAELREKYNDAEELDVEFAQIIDSKYIPEISKLKEKLQSENLSSDLENQKLSLLTLIDSFNDLFKHMALLKDKTKINHENFMTDLEFIYTNIFDNKLKYENESSKIIFGKGTYELNLNNFKKIHKGDSYLRVASLFKMPGQLTNSNESNTALIGHRKLEHYYWEDNGALVRIMFENDKVYMLEQRDLK</sequence>
<feature type="coiled-coil region" evidence="2">
    <location>
        <begin position="43"/>
        <end position="73"/>
    </location>
</feature>
<proteinExistence type="predicted"/>
<dbReference type="PROSITE" id="PS51257">
    <property type="entry name" value="PROKAR_LIPOPROTEIN"/>
    <property type="match status" value="1"/>
</dbReference>